<dbReference type="Gene3D" id="2.60.120.260">
    <property type="entry name" value="Galactose-binding domain-like"/>
    <property type="match status" value="1"/>
</dbReference>
<gene>
    <name evidence="2" type="ORF">DYY88_15265</name>
</gene>
<dbReference type="Proteomes" id="UP000292459">
    <property type="component" value="Unassembled WGS sequence"/>
</dbReference>
<dbReference type="EMBL" id="QVFV01000003">
    <property type="protein sequence ID" value="RZM77913.1"/>
    <property type="molecule type" value="Genomic_DNA"/>
</dbReference>
<dbReference type="InterPro" id="IPR005084">
    <property type="entry name" value="CBM6"/>
</dbReference>
<name>A0A4Q7E6R7_9CYAN</name>
<dbReference type="InterPro" id="IPR008979">
    <property type="entry name" value="Galactose-bd-like_sf"/>
</dbReference>
<dbReference type="PROSITE" id="PS51175">
    <property type="entry name" value="CBM6"/>
    <property type="match status" value="1"/>
</dbReference>
<sequence>MSFTYEAESAILSGPAIATNHGGFSGSGFADYLNPTEDYTEFAIEVDATGQYELSFRYALGADANRSLSLTVDAQAIGILDFEPTGAWENWDELAAQVQLTAGTHTVKLTAIGTSGPNLDALIVDALNIETGGGGSGDVGSGAGSGTDSLAPGNAGVGVNNAFLSFEQWVAFAAIRTGAVYQSNLTDFNTTIGGLRVAPLFDETAYLKANPDVAEAVQQGRLRYGFEHFVLYGMNEGRIPGAWFDQRYYLEQNPDVAAAVKNGTVRSAIAHFFEFGHLEQRNPNAVFDAEDYLLNNPDVKAAVDSGKLDSAFEHYAEFGIEEGRQSGLLFEESFYLQNNPDVAAAVTKGDIALGIHHFFTFGQSEGRDPSRNFDQSAYLERYGDVAAAVANGAFASGFEHYYMFGQAEGRLPI</sequence>
<dbReference type="RefSeq" id="WP_052288433.1">
    <property type="nucleotide sequence ID" value="NZ_QVFV01000003.1"/>
</dbReference>
<dbReference type="AlphaFoldDB" id="A0A4Q7E6R7"/>
<feature type="domain" description="CBM6" evidence="1">
    <location>
        <begin position="3"/>
        <end position="125"/>
    </location>
</feature>
<protein>
    <submittedName>
        <fullName evidence="2">Carbohydrate-binding protein</fullName>
    </submittedName>
</protein>
<dbReference type="GO" id="GO:0030246">
    <property type="term" value="F:carbohydrate binding"/>
    <property type="evidence" value="ECO:0007669"/>
    <property type="project" value="InterPro"/>
</dbReference>
<keyword evidence="3" id="KW-1185">Reference proteome</keyword>
<dbReference type="SUPFAM" id="SSF49785">
    <property type="entry name" value="Galactose-binding domain-like"/>
    <property type="match status" value="1"/>
</dbReference>
<dbReference type="Pfam" id="PF03422">
    <property type="entry name" value="CBM_6"/>
    <property type="match status" value="1"/>
</dbReference>
<organism evidence="2 3">
    <name type="scientific">Leptolyngbya iicbica LK</name>
    <dbReference type="NCBI Taxonomy" id="2294035"/>
    <lineage>
        <taxon>Bacteria</taxon>
        <taxon>Bacillati</taxon>
        <taxon>Cyanobacteriota</taxon>
        <taxon>Cyanophyceae</taxon>
        <taxon>Leptolyngbyales</taxon>
        <taxon>Leptolyngbyaceae</taxon>
        <taxon>Leptolyngbya group</taxon>
        <taxon>Leptolyngbya</taxon>
        <taxon>Leptolyngbya iicbica</taxon>
    </lineage>
</organism>
<reference evidence="2 3" key="1">
    <citation type="submission" date="2018-11" db="EMBL/GenBank/DDBJ databases">
        <title>Whole genome sequencing of an environmental sample.</title>
        <authorList>
            <person name="Sarangi A.N."/>
            <person name="Singh D."/>
            <person name="Tripathy S."/>
        </authorList>
    </citation>
    <scope>NUCLEOTIDE SEQUENCE [LARGE SCALE GENOMIC DNA]</scope>
    <source>
        <strain evidence="2 3">Lakshadweep</strain>
    </source>
</reference>
<comment type="caution">
    <text evidence="2">The sequence shown here is derived from an EMBL/GenBank/DDBJ whole genome shotgun (WGS) entry which is preliminary data.</text>
</comment>
<proteinExistence type="predicted"/>
<dbReference type="CDD" id="cd04082">
    <property type="entry name" value="CBM35_pectate_lyase-like"/>
    <property type="match status" value="1"/>
</dbReference>
<evidence type="ECO:0000259" key="1">
    <source>
        <dbReference type="PROSITE" id="PS51175"/>
    </source>
</evidence>
<dbReference type="OrthoDB" id="467319at2"/>
<evidence type="ECO:0000313" key="2">
    <source>
        <dbReference type="EMBL" id="RZM77913.1"/>
    </source>
</evidence>
<accession>A0A4Q7E6R7</accession>
<evidence type="ECO:0000313" key="3">
    <source>
        <dbReference type="Proteomes" id="UP000292459"/>
    </source>
</evidence>